<gene>
    <name evidence="5" type="ORF">C0099_05820</name>
</gene>
<dbReference type="NCBIfam" id="TIGR01409">
    <property type="entry name" value="TAT_signal_seq"/>
    <property type="match status" value="1"/>
</dbReference>
<protein>
    <submittedName>
        <fullName evidence="5">C4-dicarboxylate ABC transporter</fullName>
    </submittedName>
</protein>
<keyword evidence="4" id="KW-0812">Transmembrane</keyword>
<dbReference type="OrthoDB" id="9769667at2"/>
<dbReference type="InterPro" id="IPR018389">
    <property type="entry name" value="DctP_fam"/>
</dbReference>
<evidence type="ECO:0000256" key="2">
    <source>
        <dbReference type="PIRSR" id="PIRSR039026-1"/>
    </source>
</evidence>
<evidence type="ECO:0000313" key="5">
    <source>
        <dbReference type="EMBL" id="AUN94500.1"/>
    </source>
</evidence>
<dbReference type="RefSeq" id="WP_102246569.1">
    <property type="nucleotide sequence ID" value="NZ_CP025682.1"/>
</dbReference>
<dbReference type="Pfam" id="PF03480">
    <property type="entry name" value="DctP"/>
    <property type="match status" value="1"/>
</dbReference>
<keyword evidence="4" id="KW-1133">Transmembrane helix</keyword>
<dbReference type="Gene3D" id="3.40.190.10">
    <property type="entry name" value="Periplasmic binding protein-like II"/>
    <property type="match status" value="1"/>
</dbReference>
<evidence type="ECO:0000313" key="6">
    <source>
        <dbReference type="Proteomes" id="UP000242205"/>
    </source>
</evidence>
<dbReference type="AlphaFoldDB" id="A0A2I6S5H1"/>
<keyword evidence="6" id="KW-1185">Reference proteome</keyword>
<keyword evidence="3" id="KW-0479">Metal-binding</keyword>
<dbReference type="Proteomes" id="UP000242205">
    <property type="component" value="Chromosome"/>
</dbReference>
<dbReference type="GO" id="GO:0046872">
    <property type="term" value="F:metal ion binding"/>
    <property type="evidence" value="ECO:0007669"/>
    <property type="project" value="UniProtKB-KW"/>
</dbReference>
<evidence type="ECO:0000256" key="3">
    <source>
        <dbReference type="PIRSR" id="PIRSR039026-2"/>
    </source>
</evidence>
<dbReference type="PROSITE" id="PS51318">
    <property type="entry name" value="TAT"/>
    <property type="match status" value="1"/>
</dbReference>
<sequence>MENEVKKSESAAVSKPSRRKFLTTASVGAAGAAITGFPMISVAQSPIVLKMQGAWGAKDVFNEMAEEYVKRVNEMAEGRMRIDYLVGGSVVKPFEVMDATSKGVIDAGHQVAVYWYGKSKVASLFGSGPVSGCDAAQTLAWIHKEGTVFYNELVKKLGLDVVGFFAMPMPTQPLGWFKNPVKSAADLDGFKYRTVGLAADLMQELGMRVTQLPGGEIVPAMERGVIDAFEFNNPTSDRRFGAQDVAKNYMMGSYHQSMEFFEILFNKKKYEALPNDLKAILKYGAEAASTANYALAMDLYSSDLVKLRDEDKVNIIRTPQEIFDAQIKAWDTVTAKLVAEDPFFAKVWESQKNWAERVGYYHFFNNADYKAAYEHIFGKLGF</sequence>
<evidence type="ECO:0000256" key="1">
    <source>
        <dbReference type="ARBA" id="ARBA00022729"/>
    </source>
</evidence>
<feature type="transmembrane region" description="Helical" evidence="4">
    <location>
        <begin position="21"/>
        <end position="40"/>
    </location>
</feature>
<dbReference type="GO" id="GO:0031317">
    <property type="term" value="C:tripartite ATP-independent periplasmic transporter complex"/>
    <property type="evidence" value="ECO:0007669"/>
    <property type="project" value="InterPro"/>
</dbReference>
<dbReference type="InterPro" id="IPR019546">
    <property type="entry name" value="TAT_signal_bac_arc"/>
</dbReference>
<dbReference type="InterPro" id="IPR006311">
    <property type="entry name" value="TAT_signal"/>
</dbReference>
<dbReference type="InterPro" id="IPR038404">
    <property type="entry name" value="TRAP_DctP_sf"/>
</dbReference>
<feature type="binding site" evidence="3">
    <location>
        <position position="256"/>
    </location>
    <ligand>
        <name>substrate</name>
    </ligand>
</feature>
<keyword evidence="4" id="KW-0472">Membrane</keyword>
<feature type="binding site" evidence="2">
    <location>
        <position position="193"/>
    </location>
    <ligand>
        <name>substrate</name>
    </ligand>
</feature>
<reference evidence="5 6" key="1">
    <citation type="submission" date="2018-01" db="EMBL/GenBank/DDBJ databases">
        <authorList>
            <person name="Fu G.-Y."/>
        </authorList>
    </citation>
    <scope>NUCLEOTIDE SEQUENCE [LARGE SCALE GENOMIC DNA]</scope>
    <source>
        <strain evidence="5 6">SY39</strain>
    </source>
</reference>
<dbReference type="PANTHER" id="PTHR33376">
    <property type="match status" value="1"/>
</dbReference>
<proteinExistence type="predicted"/>
<evidence type="ECO:0000256" key="4">
    <source>
        <dbReference type="SAM" id="Phobius"/>
    </source>
</evidence>
<dbReference type="KEGG" id="atw:C0099_05820"/>
<feature type="binding site" evidence="3">
    <location>
        <position position="231"/>
    </location>
    <ligand>
        <name>Na(+)</name>
        <dbReference type="ChEBI" id="CHEBI:29101"/>
    </ligand>
</feature>
<dbReference type="PIRSF" id="PIRSF039026">
    <property type="entry name" value="SiaP"/>
    <property type="match status" value="1"/>
</dbReference>
<dbReference type="CDD" id="cd13604">
    <property type="entry name" value="PBP2_TRAP_ketoacid_lactate_like"/>
    <property type="match status" value="1"/>
</dbReference>
<name>A0A2I6S5H1_9RHOO</name>
<dbReference type="InterPro" id="IPR026289">
    <property type="entry name" value="SBP_TakP-like"/>
</dbReference>
<dbReference type="PANTHER" id="PTHR33376:SF5">
    <property type="entry name" value="EXTRACYTOPLASMIC SOLUTE RECEPTOR PROTEIN"/>
    <property type="match status" value="1"/>
</dbReference>
<organism evidence="5 6">
    <name type="scientific">Pseudazoarcus pumilus</name>
    <dbReference type="NCBI Taxonomy" id="2067960"/>
    <lineage>
        <taxon>Bacteria</taxon>
        <taxon>Pseudomonadati</taxon>
        <taxon>Pseudomonadota</taxon>
        <taxon>Betaproteobacteria</taxon>
        <taxon>Rhodocyclales</taxon>
        <taxon>Zoogloeaceae</taxon>
        <taxon>Pseudazoarcus</taxon>
    </lineage>
</organism>
<accession>A0A2I6S5H1</accession>
<dbReference type="EMBL" id="CP025682">
    <property type="protein sequence ID" value="AUN94500.1"/>
    <property type="molecule type" value="Genomic_DNA"/>
</dbReference>
<dbReference type="Gene3D" id="3.40.190.170">
    <property type="entry name" value="Bacterial extracellular solute-binding protein, family 7"/>
    <property type="match status" value="1"/>
</dbReference>
<feature type="binding site" evidence="3">
    <location>
        <position position="230"/>
    </location>
    <ligand>
        <name>substrate</name>
    </ligand>
</feature>
<feature type="binding site" evidence="2">
    <location>
        <position position="172"/>
    </location>
    <ligand>
        <name>substrate</name>
    </ligand>
</feature>
<keyword evidence="1" id="KW-0732">Signal</keyword>
<dbReference type="GO" id="GO:0055085">
    <property type="term" value="P:transmembrane transport"/>
    <property type="evidence" value="ECO:0007669"/>
    <property type="project" value="InterPro"/>
</dbReference>